<dbReference type="PANTHER" id="PTHR23422:SF11">
    <property type="entry name" value="DIPEPTIDYL PEPTIDASE 3"/>
    <property type="match status" value="1"/>
</dbReference>
<dbReference type="GO" id="GO:0046872">
    <property type="term" value="F:metal ion binding"/>
    <property type="evidence" value="ECO:0007669"/>
    <property type="project" value="UniProtKB-KW"/>
</dbReference>
<evidence type="ECO:0000256" key="2">
    <source>
        <dbReference type="ARBA" id="ARBA00022801"/>
    </source>
</evidence>
<reference evidence="3" key="1">
    <citation type="submission" date="2015-10" db="EMBL/GenBank/DDBJ databases">
        <authorList>
            <person name="Gilbert D.G."/>
        </authorList>
    </citation>
    <scope>NUCLEOTIDE SEQUENCE</scope>
</reference>
<sequence>MLQLRRIQPGEKIEQSHMRNRAYISHWAFEQGQPDNVIEKKISDGKTYFVINDYEALQTIFGELLREIQRIKSQGDYEAAKQLVEKYGVNVDQAIHEEVLERSEALDIAPYAGFMNPHYKPVTDENEAITDIIITYPDNFIEQMLYYDKYYALLPLDNN</sequence>
<name>A0A160VIL5_9ZZZZ</name>
<gene>
    <name evidence="3" type="ORF">MGWOODY_Mmi1672</name>
</gene>
<evidence type="ECO:0000313" key="3">
    <source>
        <dbReference type="EMBL" id="CUV10655.1"/>
    </source>
</evidence>
<organism evidence="3">
    <name type="scientific">hydrothermal vent metagenome</name>
    <dbReference type="NCBI Taxonomy" id="652676"/>
    <lineage>
        <taxon>unclassified sequences</taxon>
        <taxon>metagenomes</taxon>
        <taxon>ecological metagenomes</taxon>
    </lineage>
</organism>
<dbReference type="AlphaFoldDB" id="A0A160VIL5"/>
<dbReference type="InterPro" id="IPR039461">
    <property type="entry name" value="Peptidase_M49"/>
</dbReference>
<dbReference type="EMBL" id="FAXC01000458">
    <property type="protein sequence ID" value="CUV10655.1"/>
    <property type="molecule type" value="Genomic_DNA"/>
</dbReference>
<protein>
    <submittedName>
        <fullName evidence="3">Dipeptidyl-peptidase III</fullName>
        <ecNumber evidence="3">3.4.14.4</ecNumber>
    </submittedName>
</protein>
<keyword evidence="2 3" id="KW-0378">Hydrolase</keyword>
<dbReference type="EC" id="3.4.14.4" evidence="3"/>
<accession>A0A160VIL5</accession>
<proteinExistence type="predicted"/>
<evidence type="ECO:0000256" key="1">
    <source>
        <dbReference type="ARBA" id="ARBA00022723"/>
    </source>
</evidence>
<dbReference type="PANTHER" id="PTHR23422">
    <property type="entry name" value="DIPEPTIDYL PEPTIDASE III-RELATED"/>
    <property type="match status" value="1"/>
</dbReference>
<keyword evidence="1" id="KW-0479">Metal-binding</keyword>
<dbReference type="GO" id="GO:0008239">
    <property type="term" value="F:dipeptidyl-peptidase activity"/>
    <property type="evidence" value="ECO:0007669"/>
    <property type="project" value="UniProtKB-EC"/>
</dbReference>